<accession>A0A5C6ZH39</accession>
<keyword evidence="1 3" id="KW-0732">Signal</keyword>
<dbReference type="InterPro" id="IPR015943">
    <property type="entry name" value="WD40/YVTN_repeat-like_dom_sf"/>
</dbReference>
<dbReference type="OrthoDB" id="1110367at2"/>
<evidence type="ECO:0000256" key="3">
    <source>
        <dbReference type="SAM" id="SignalP"/>
    </source>
</evidence>
<evidence type="ECO:0000256" key="1">
    <source>
        <dbReference type="ARBA" id="ARBA00022729"/>
    </source>
</evidence>
<feature type="domain" description="DUF7619" evidence="5">
    <location>
        <begin position="1047"/>
        <end position="1185"/>
    </location>
</feature>
<feature type="region of interest" description="Disordered" evidence="2">
    <location>
        <begin position="1008"/>
        <end position="1032"/>
    </location>
</feature>
<sequence>MRVMKTKLYLILLLFFGFQAIEAQVQKVETYLVGTKVTYYPNQCGNTIPEAQGKLSFCDSQNNLGVVETSYGLNYRGISQMAPNYYNTDEVFVTEAGVSIRKTDGSWDNIPEFTAPRTNPYGNSPQMREVIVNNQGYMFFYHGSNWGLHYLDLNTKTYSTVSYATSTGGSNGNFTHSFAYDEEGDVTYIMVQSGGNSGFKVYKFESNTLSFLGNLPVEVTGENSSSKLIFANDALYFGTTTGLYKLNKTSIALEASYVTDASAFISNVKDIAEDTAGNLWLANQNNNDGAIYKLNMSNEVITTFQLARNTTTNYSFNNLDIDNNGTVWATANNLSGFAELEPTENNPTWTVRSLDDIRDLGFNMTYSPLEVNKFNNKIYIMVTNNSSSSQDVNYEAIINDNGVWSGVSDDEPNNLSNKMLNRYYFAYPDANGVWWFNDNDGGIMSHISNTDEFKKQYSLGNSESFTLDYDGNPIINGGSPYTRMQKIYMPYVADLPSIGTNAITQFHKYKDQIWVFSNTTRKIFVFKHNQLIQTFNLDDTTYNTWYDFTPDIYGNAFFAKRLGGNELELRKFDTNTQTTTSYINSTYLGNIKQMIPLPNGNVAVICSSGIFLFDGTGLSAIGSSMYADLFNVATGISDLNGKIYLLSTSGKLIGIENPEAPTPIFSTIQVSGTSGLVPYNAFYGPTTLAIDANGAFWSHASIKWFKITTDNTVAQFLNEGITFGITGSVYVDVNENNQFDANEGYPNQKLTLKTSSGAIFELYTKPDGSYYFPYFEGLGTYEIILPVLSPYVVAPERQHILNVANLDADTNVNDIKLQPKDIESLLVKSSSKQGAWGFTRSNFENTFTTAIGNISFSKTFNNVTMDYVFFNKTAGSNNSLPAVENVKVSRLQPVQPFHIIHKLTIEPRSHKWNTNVNPDSYTSTILSLTPTITTLTDTTKVSFTLPVISPLDTYILEVETQLFTPSSNGTVISYGVAKTSSEDYGDGVPEMNVVELIPRNPVDGQGFPELSGPFSTPEEIYGEPPYRPRKDVYADGPYDTPIRSSYDPNDKLVNPGVPDALNEIPLNEKWLTYTIRFQNEGNFSAKDVIVVDSLDQKFDRYSLTMLESSHPLTIETLKSNEQNIVIFSFNDIYLDYTANDEVASQGYLKYIIKAKEDVELNDIMENRAAIYFDQNPPIITNLTQNKYVQVTLNVEAFRNEGKAIKLWPNPVDRFVTITTKQKAFFKVNVYNLLGQKLQSNLNFQEEHQLDVSQLKSGIYVLESILQNGKTQTIKFIKN</sequence>
<dbReference type="Proteomes" id="UP000321578">
    <property type="component" value="Unassembled WGS sequence"/>
</dbReference>
<organism evidence="6 7">
    <name type="scientific">Subsaximicrobium wynnwilliamsii</name>
    <dbReference type="NCBI Taxonomy" id="291179"/>
    <lineage>
        <taxon>Bacteria</taxon>
        <taxon>Pseudomonadati</taxon>
        <taxon>Bacteroidota</taxon>
        <taxon>Flavobacteriia</taxon>
        <taxon>Flavobacteriales</taxon>
        <taxon>Flavobacteriaceae</taxon>
        <taxon>Subsaximicrobium</taxon>
    </lineage>
</organism>
<evidence type="ECO:0000259" key="5">
    <source>
        <dbReference type="Pfam" id="PF24595"/>
    </source>
</evidence>
<dbReference type="Pfam" id="PF18962">
    <property type="entry name" value="Por_Secre_tail"/>
    <property type="match status" value="1"/>
</dbReference>
<dbReference type="SUPFAM" id="SSF63829">
    <property type="entry name" value="Calcium-dependent phosphotriesterase"/>
    <property type="match status" value="2"/>
</dbReference>
<evidence type="ECO:0000256" key="2">
    <source>
        <dbReference type="SAM" id="MobiDB-lite"/>
    </source>
</evidence>
<gene>
    <name evidence="6" type="ORF">ESY86_08730</name>
</gene>
<comment type="caution">
    <text evidence="6">The sequence shown here is derived from an EMBL/GenBank/DDBJ whole genome shotgun (WGS) entry which is preliminary data.</text>
</comment>
<dbReference type="EMBL" id="VORO01000007">
    <property type="protein sequence ID" value="TXD89455.1"/>
    <property type="molecule type" value="Genomic_DNA"/>
</dbReference>
<feature type="signal peptide" evidence="3">
    <location>
        <begin position="1"/>
        <end position="23"/>
    </location>
</feature>
<reference evidence="6 7" key="1">
    <citation type="submission" date="2019-08" db="EMBL/GenBank/DDBJ databases">
        <title>Genomes of Subsaximicrobium wynnwilliamsii strains.</title>
        <authorList>
            <person name="Bowman J.P."/>
        </authorList>
    </citation>
    <scope>NUCLEOTIDE SEQUENCE [LARGE SCALE GENOMIC DNA]</scope>
    <source>
        <strain evidence="6 7">2-80-2</strain>
    </source>
</reference>
<dbReference type="Gene3D" id="2.130.10.10">
    <property type="entry name" value="YVTN repeat-like/Quinoprotein amine dehydrogenase"/>
    <property type="match status" value="1"/>
</dbReference>
<dbReference type="AlphaFoldDB" id="A0A5C6ZH39"/>
<keyword evidence="7" id="KW-1185">Reference proteome</keyword>
<dbReference type="InterPro" id="IPR026444">
    <property type="entry name" value="Secre_tail"/>
</dbReference>
<protein>
    <submittedName>
        <fullName evidence="6">T9SS type A sorting domain-containing protein</fullName>
    </submittedName>
</protein>
<feature type="chain" id="PRO_5022936564" evidence="3">
    <location>
        <begin position="24"/>
        <end position="1278"/>
    </location>
</feature>
<name>A0A5C6ZH39_9FLAO</name>
<evidence type="ECO:0000259" key="4">
    <source>
        <dbReference type="Pfam" id="PF18962"/>
    </source>
</evidence>
<dbReference type="NCBIfam" id="TIGR04183">
    <property type="entry name" value="Por_Secre_tail"/>
    <property type="match status" value="1"/>
</dbReference>
<dbReference type="Pfam" id="PF24595">
    <property type="entry name" value="DUF7619"/>
    <property type="match status" value="1"/>
</dbReference>
<evidence type="ECO:0000313" key="6">
    <source>
        <dbReference type="EMBL" id="TXD89455.1"/>
    </source>
</evidence>
<feature type="domain" description="Secretion system C-terminal sorting" evidence="4">
    <location>
        <begin position="1206"/>
        <end position="1274"/>
    </location>
</feature>
<dbReference type="InterPro" id="IPR055353">
    <property type="entry name" value="DUF7619"/>
</dbReference>
<evidence type="ECO:0000313" key="7">
    <source>
        <dbReference type="Proteomes" id="UP000321578"/>
    </source>
</evidence>
<proteinExistence type="predicted"/>